<reference evidence="8" key="1">
    <citation type="submission" date="2025-08" db="UniProtKB">
        <authorList>
            <consortium name="RefSeq"/>
        </authorList>
    </citation>
    <scope>IDENTIFICATION</scope>
</reference>
<dbReference type="SUPFAM" id="SSF54277">
    <property type="entry name" value="CAD &amp; PB1 domains"/>
    <property type="match status" value="1"/>
</dbReference>
<dbReference type="InterPro" id="IPR009060">
    <property type="entry name" value="UBA-like_sf"/>
</dbReference>
<dbReference type="Pfam" id="PF00564">
    <property type="entry name" value="PB1"/>
    <property type="match status" value="1"/>
</dbReference>
<evidence type="ECO:0000259" key="6">
    <source>
        <dbReference type="PROSITE" id="PS50135"/>
    </source>
</evidence>
<dbReference type="InterPro" id="IPR032350">
    <property type="entry name" value="Nbr1_FW"/>
</dbReference>
<dbReference type="SUPFAM" id="SSF46934">
    <property type="entry name" value="UBA-like"/>
    <property type="match status" value="1"/>
</dbReference>
<evidence type="ECO:0000256" key="4">
    <source>
        <dbReference type="PROSITE-ProRule" id="PRU00228"/>
    </source>
</evidence>
<name>A0AB40C3C7_DIOCR</name>
<evidence type="ECO:0000256" key="2">
    <source>
        <dbReference type="ARBA" id="ARBA00022771"/>
    </source>
</evidence>
<keyword evidence="7" id="KW-1185">Reference proteome</keyword>
<dbReference type="PANTHER" id="PTHR20930:SF0">
    <property type="entry name" value="PROTEIN ILRUN"/>
    <property type="match status" value="1"/>
</dbReference>
<dbReference type="PANTHER" id="PTHR20930">
    <property type="entry name" value="OVARIAN CARCINOMA ANTIGEN CA125-RELATED"/>
    <property type="match status" value="1"/>
</dbReference>
<dbReference type="AlphaFoldDB" id="A0AB40C3C7"/>
<feature type="compositionally biased region" description="Low complexity" evidence="5">
    <location>
        <begin position="474"/>
        <end position="487"/>
    </location>
</feature>
<feature type="region of interest" description="Disordered" evidence="5">
    <location>
        <begin position="725"/>
        <end position="748"/>
    </location>
</feature>
<evidence type="ECO:0000256" key="1">
    <source>
        <dbReference type="ARBA" id="ARBA00022723"/>
    </source>
</evidence>
<dbReference type="PROSITE" id="PS50135">
    <property type="entry name" value="ZF_ZZ_2"/>
    <property type="match status" value="1"/>
</dbReference>
<feature type="compositionally biased region" description="Polar residues" evidence="5">
    <location>
        <begin position="226"/>
        <end position="237"/>
    </location>
</feature>
<dbReference type="GO" id="GO:0043130">
    <property type="term" value="F:ubiquitin binding"/>
    <property type="evidence" value="ECO:0007669"/>
    <property type="project" value="EnsemblPlants"/>
</dbReference>
<dbReference type="CDD" id="cd14319">
    <property type="entry name" value="UBA_NBR1"/>
    <property type="match status" value="2"/>
</dbReference>
<dbReference type="GeneID" id="120270439"/>
<dbReference type="InterPro" id="IPR043145">
    <property type="entry name" value="Znf_ZZ_sf"/>
</dbReference>
<evidence type="ECO:0000313" key="8">
    <source>
        <dbReference type="RefSeq" id="XP_039133377.1"/>
    </source>
</evidence>
<feature type="region of interest" description="Disordered" evidence="5">
    <location>
        <begin position="195"/>
        <end position="251"/>
    </location>
</feature>
<dbReference type="SMART" id="SM00291">
    <property type="entry name" value="ZnF_ZZ"/>
    <property type="match status" value="1"/>
</dbReference>
<dbReference type="SMART" id="SM00666">
    <property type="entry name" value="PB1"/>
    <property type="match status" value="1"/>
</dbReference>
<dbReference type="Gene3D" id="2.60.40.10">
    <property type="entry name" value="Immunoglobulins"/>
    <property type="match status" value="1"/>
</dbReference>
<dbReference type="Pfam" id="PF00569">
    <property type="entry name" value="ZZ"/>
    <property type="match status" value="1"/>
</dbReference>
<feature type="domain" description="ZZ-type" evidence="6">
    <location>
        <begin position="407"/>
        <end position="457"/>
    </location>
</feature>
<evidence type="ECO:0000313" key="7">
    <source>
        <dbReference type="Proteomes" id="UP001515500"/>
    </source>
</evidence>
<dbReference type="GO" id="GO:0071211">
    <property type="term" value="P:protein targeting to vacuole involved in autophagy"/>
    <property type="evidence" value="ECO:0007669"/>
    <property type="project" value="EnsemblPlants"/>
</dbReference>
<dbReference type="Gene3D" id="3.10.20.90">
    <property type="entry name" value="Phosphatidylinositol 3-kinase Catalytic Subunit, Chain A, domain 1"/>
    <property type="match status" value="1"/>
</dbReference>
<dbReference type="InterPro" id="IPR000270">
    <property type="entry name" value="PB1_dom"/>
</dbReference>
<accession>A0AB40C3C7</accession>
<keyword evidence="3" id="KW-0862">Zinc</keyword>
<dbReference type="GO" id="GO:0005776">
    <property type="term" value="C:autophagosome"/>
    <property type="evidence" value="ECO:0007669"/>
    <property type="project" value="EnsemblPlants"/>
</dbReference>
<keyword evidence="1" id="KW-0479">Metal-binding</keyword>
<dbReference type="InterPro" id="IPR056893">
    <property type="entry name" value="UBA_Nbr1_C"/>
</dbReference>
<dbReference type="Proteomes" id="UP001515500">
    <property type="component" value="Chromosome 10"/>
</dbReference>
<proteinExistence type="predicted"/>
<dbReference type="SUPFAM" id="SSF57850">
    <property type="entry name" value="RING/U-box"/>
    <property type="match status" value="1"/>
</dbReference>
<keyword evidence="2 4" id="KW-0863">Zinc-finger</keyword>
<organism evidence="7 8">
    <name type="scientific">Dioscorea cayennensis subsp. rotundata</name>
    <name type="common">White Guinea yam</name>
    <name type="synonym">Dioscorea rotundata</name>
    <dbReference type="NCBI Taxonomy" id="55577"/>
    <lineage>
        <taxon>Eukaryota</taxon>
        <taxon>Viridiplantae</taxon>
        <taxon>Streptophyta</taxon>
        <taxon>Embryophyta</taxon>
        <taxon>Tracheophyta</taxon>
        <taxon>Spermatophyta</taxon>
        <taxon>Magnoliopsida</taxon>
        <taxon>Liliopsida</taxon>
        <taxon>Dioscoreales</taxon>
        <taxon>Dioscoreaceae</taxon>
        <taxon>Dioscorea</taxon>
    </lineage>
</organism>
<protein>
    <submittedName>
        <fullName evidence="8">Protein NBR1 homolog</fullName>
    </submittedName>
</protein>
<dbReference type="RefSeq" id="XP_039133377.1">
    <property type="nucleotide sequence ID" value="XM_039277443.1"/>
</dbReference>
<dbReference type="CDD" id="cd14947">
    <property type="entry name" value="NBR1_like"/>
    <property type="match status" value="1"/>
</dbReference>
<dbReference type="Pfam" id="PF16158">
    <property type="entry name" value="N_BRCA1_IG"/>
    <property type="match status" value="1"/>
</dbReference>
<sequence length="836" mass="91356">MSYQMNSPFLFPPLQPQGMEILANDWNLVIKVNYHDTLKRFGAHVSGKRLDHDMTRLKTKIIDLFKFGPDDNFTLTYFDEDGDTVTLDTDDELHDAAISQRLNPLRINVIMKSHADGKSEPASSTPSNSPNIQTKQLQANVITEALNSLPEPLRSTLSKLSEDLLSKATSSSPAVAEFVEYFSKLGLSNVNQFSQGTSGESSGADVNASKIDKPSNDSPAGHAFSSPPNAVSHITESSHGKHGSGNVEKGAGAKLSTSADINRDNVPQNQHALGDPFVDDLLSSIWTSANMEPGREPGQVLYDGKSAGGSQPAIPAARILEPTSSSDRLRTLEPSFQPANVASKGFIGGANSQFHPGTTSTTPVGLNPCPNRINIPSHGFLPSWLNPKAHPYRRGHSYIDSAFRTFHRGVQCDNCGMHPIMGPRYKSNVKEDYDLCSICFAQIGNDADYTKIDRVPYRSPRLFKESYNPHSRSRSSSHGFHGCGSRSSRSKLDSRFIQDVTVLDGTIMSPSTPFTKIWRLRNNGTIPWFVGTQLVWIGGDRLGNQTSVELEIPGEGYPVDAELDVAVDFTAPSSPGRYISYWRMASPSGQKFGQRVWLLIQVDNSRPSSSSSYHADINLNLPPENNYGNGARVNIDVNAHPADAVSAGPDVTNMNTVEDFAPFFIQIPVQNVEPAPAAAELLGTSDEPTQPMPKASSPISYPIIEPPPQPMPKTPSPISYPIIEFPSPSSSPPPVHVGSSSKLDADDNPVENTLLKELEEMGFKQIDLNKEVLRLNEYDLEQSVDDLCGFSEWDPLLKELKFMGFSDAETNRKLLIKNGGSIKRVVLDLISEEKAE</sequence>
<dbReference type="Gene3D" id="3.30.60.90">
    <property type="match status" value="1"/>
</dbReference>
<evidence type="ECO:0000256" key="5">
    <source>
        <dbReference type="SAM" id="MobiDB-lite"/>
    </source>
</evidence>
<dbReference type="InterPro" id="IPR000433">
    <property type="entry name" value="Znf_ZZ"/>
</dbReference>
<dbReference type="InterPro" id="IPR013783">
    <property type="entry name" value="Ig-like_fold"/>
</dbReference>
<dbReference type="Pfam" id="PF24932">
    <property type="entry name" value="UBA_NBR1_C"/>
    <property type="match status" value="2"/>
</dbReference>
<evidence type="ECO:0000256" key="3">
    <source>
        <dbReference type="ARBA" id="ARBA00022833"/>
    </source>
</evidence>
<dbReference type="GO" id="GO:0051258">
    <property type="term" value="P:protein polymerization"/>
    <property type="evidence" value="ECO:0007669"/>
    <property type="project" value="EnsemblPlants"/>
</dbReference>
<feature type="region of interest" description="Disordered" evidence="5">
    <location>
        <begin position="466"/>
        <end position="489"/>
    </location>
</feature>
<gene>
    <name evidence="8" type="primary">LOC120270439</name>
</gene>
<dbReference type="Gene3D" id="1.10.8.10">
    <property type="entry name" value="DNA helicase RuvA subunit, C-terminal domain"/>
    <property type="match status" value="2"/>
</dbReference>
<dbReference type="GO" id="GO:0008270">
    <property type="term" value="F:zinc ion binding"/>
    <property type="evidence" value="ECO:0007669"/>
    <property type="project" value="UniProtKB-KW"/>
</dbReference>